<keyword evidence="3" id="KW-1185">Reference proteome</keyword>
<dbReference type="Proteomes" id="UP000028990">
    <property type="component" value="Unassembled WGS sequence"/>
</dbReference>
<dbReference type="Pfam" id="PF08373">
    <property type="entry name" value="RAP"/>
    <property type="match status" value="1"/>
</dbReference>
<feature type="domain" description="RAP" evidence="1">
    <location>
        <begin position="42"/>
        <end position="102"/>
    </location>
</feature>
<dbReference type="AlphaFoldDB" id="A0A091CST3"/>
<name>A0A091CST3_FUKDA</name>
<proteinExistence type="predicted"/>
<keyword evidence="2" id="KW-0808">Transferase</keyword>
<dbReference type="SMART" id="SM00952">
    <property type="entry name" value="RAP"/>
    <property type="match status" value="1"/>
</dbReference>
<gene>
    <name evidence="2" type="ORF">H920_18076</name>
</gene>
<evidence type="ECO:0000313" key="2">
    <source>
        <dbReference type="EMBL" id="KFO20535.1"/>
    </source>
</evidence>
<sequence length="109" mass="12422">MKLEKAAIPLGSSPCNVADGSGAVEMAGLYPPAHVQAPLVKLAIQFTHRNQYCYGTRNLLGLHNMKRRQLVHLGYRVIELPHWEWFPLLKRTRSEKLAFLHEKVFTSDL</sequence>
<protein>
    <submittedName>
        <fullName evidence="2">FAST kinase domain-containing protein 5</fullName>
    </submittedName>
</protein>
<evidence type="ECO:0000259" key="1">
    <source>
        <dbReference type="PROSITE" id="PS51286"/>
    </source>
</evidence>
<keyword evidence="2" id="KW-0418">Kinase</keyword>
<dbReference type="eggNOG" id="ENOG502QRPY">
    <property type="taxonomic scope" value="Eukaryota"/>
</dbReference>
<dbReference type="GO" id="GO:0016301">
    <property type="term" value="F:kinase activity"/>
    <property type="evidence" value="ECO:0007669"/>
    <property type="project" value="UniProtKB-KW"/>
</dbReference>
<reference evidence="2 3" key="1">
    <citation type="submission" date="2013-11" db="EMBL/GenBank/DDBJ databases">
        <title>The Damaraland mole rat (Fukomys damarensis) genome and evolution of African mole rats.</title>
        <authorList>
            <person name="Gladyshev V.N."/>
            <person name="Fang X."/>
        </authorList>
    </citation>
    <scope>NUCLEOTIDE SEQUENCE [LARGE SCALE GENOMIC DNA]</scope>
    <source>
        <tissue evidence="2">Liver</tissue>
    </source>
</reference>
<evidence type="ECO:0000313" key="3">
    <source>
        <dbReference type="Proteomes" id="UP000028990"/>
    </source>
</evidence>
<dbReference type="PROSITE" id="PS51286">
    <property type="entry name" value="RAP"/>
    <property type="match status" value="1"/>
</dbReference>
<organism evidence="2 3">
    <name type="scientific">Fukomys damarensis</name>
    <name type="common">Damaraland mole rat</name>
    <name type="synonym">Cryptomys damarensis</name>
    <dbReference type="NCBI Taxonomy" id="885580"/>
    <lineage>
        <taxon>Eukaryota</taxon>
        <taxon>Metazoa</taxon>
        <taxon>Chordata</taxon>
        <taxon>Craniata</taxon>
        <taxon>Vertebrata</taxon>
        <taxon>Euteleostomi</taxon>
        <taxon>Mammalia</taxon>
        <taxon>Eutheria</taxon>
        <taxon>Euarchontoglires</taxon>
        <taxon>Glires</taxon>
        <taxon>Rodentia</taxon>
        <taxon>Hystricomorpha</taxon>
        <taxon>Bathyergidae</taxon>
        <taxon>Fukomys</taxon>
    </lineage>
</organism>
<accession>A0A091CST3</accession>
<dbReference type="EMBL" id="KN124706">
    <property type="protein sequence ID" value="KFO20535.1"/>
    <property type="molecule type" value="Genomic_DNA"/>
</dbReference>
<dbReference type="InterPro" id="IPR013584">
    <property type="entry name" value="RAP"/>
</dbReference>